<accession>A0A8B9GC27</accession>
<dbReference type="AlphaFoldDB" id="A0A8B9GC27"/>
<protein>
    <recommendedName>
        <fullName evidence="13">Interferon</fullName>
    </recommendedName>
</protein>
<dbReference type="SUPFAM" id="SSF47266">
    <property type="entry name" value="4-helical cytokines"/>
    <property type="match status" value="1"/>
</dbReference>
<dbReference type="Pfam" id="PF00143">
    <property type="entry name" value="Interferon"/>
    <property type="match status" value="1"/>
</dbReference>
<dbReference type="GO" id="GO:0006955">
    <property type="term" value="P:immune response"/>
    <property type="evidence" value="ECO:0007669"/>
    <property type="project" value="UniProtKB-ARBA"/>
</dbReference>
<dbReference type="GO" id="GO:0005125">
    <property type="term" value="F:cytokine activity"/>
    <property type="evidence" value="ECO:0007669"/>
    <property type="project" value="UniProtKB-KW"/>
</dbReference>
<feature type="region of interest" description="Disordered" evidence="10">
    <location>
        <begin position="136"/>
        <end position="161"/>
    </location>
</feature>
<keyword evidence="6" id="KW-0732">Signal</keyword>
<keyword evidence="12" id="KW-1185">Reference proteome</keyword>
<dbReference type="GO" id="GO:0051607">
    <property type="term" value="P:defense response to virus"/>
    <property type="evidence" value="ECO:0007669"/>
    <property type="project" value="UniProtKB-KW"/>
</dbReference>
<proteinExistence type="inferred from homology"/>
<keyword evidence="7 9" id="KW-0051">Antiviral defense</keyword>
<comment type="function">
    <text evidence="1">Has antiviral activities.</text>
</comment>
<comment type="subcellular location">
    <subcellularLocation>
        <location evidence="2">Secreted</location>
    </subcellularLocation>
</comment>
<dbReference type="Gene3D" id="1.20.1250.10">
    <property type="match status" value="1"/>
</dbReference>
<keyword evidence="4 9" id="KW-0202">Cytokine</keyword>
<evidence type="ECO:0000313" key="11">
    <source>
        <dbReference type="Ensembl" id="ENSACOP00000019342.1"/>
    </source>
</evidence>
<evidence type="ECO:0000313" key="12">
    <source>
        <dbReference type="Proteomes" id="UP000694522"/>
    </source>
</evidence>
<keyword evidence="5" id="KW-0964">Secreted</keyword>
<reference evidence="11" key="1">
    <citation type="submission" date="2025-08" db="UniProtKB">
        <authorList>
            <consortium name="Ensembl"/>
        </authorList>
    </citation>
    <scope>IDENTIFICATION</scope>
</reference>
<evidence type="ECO:0000256" key="9">
    <source>
        <dbReference type="RuleBase" id="RU000436"/>
    </source>
</evidence>
<dbReference type="SMART" id="SM00076">
    <property type="entry name" value="IFabd"/>
    <property type="match status" value="1"/>
</dbReference>
<comment type="similarity">
    <text evidence="3 9">Belongs to the alpha/beta interferon family.</text>
</comment>
<dbReference type="Ensembl" id="ENSACOT00000020035.1">
    <property type="protein sequence ID" value="ENSACOP00000019342.1"/>
    <property type="gene ID" value="ENSACOG00000013310.1"/>
</dbReference>
<evidence type="ECO:0000256" key="3">
    <source>
        <dbReference type="ARBA" id="ARBA00011033"/>
    </source>
</evidence>
<evidence type="ECO:0000256" key="2">
    <source>
        <dbReference type="ARBA" id="ARBA00004613"/>
    </source>
</evidence>
<reference evidence="11" key="2">
    <citation type="submission" date="2025-09" db="UniProtKB">
        <authorList>
            <consortium name="Ensembl"/>
        </authorList>
    </citation>
    <scope>IDENTIFICATION</scope>
</reference>
<evidence type="ECO:0000256" key="10">
    <source>
        <dbReference type="SAM" id="MobiDB-lite"/>
    </source>
</evidence>
<dbReference type="Proteomes" id="UP000694522">
    <property type="component" value="Unplaced"/>
</dbReference>
<evidence type="ECO:0000256" key="5">
    <source>
        <dbReference type="ARBA" id="ARBA00022525"/>
    </source>
</evidence>
<evidence type="ECO:0000256" key="8">
    <source>
        <dbReference type="ARBA" id="ARBA00023157"/>
    </source>
</evidence>
<keyword evidence="8" id="KW-1015">Disulfide bond</keyword>
<evidence type="ECO:0000256" key="7">
    <source>
        <dbReference type="ARBA" id="ARBA00023118"/>
    </source>
</evidence>
<evidence type="ECO:0000256" key="1">
    <source>
        <dbReference type="ARBA" id="ARBA00002718"/>
    </source>
</evidence>
<dbReference type="InterPro" id="IPR000471">
    <property type="entry name" value="Interferon_alpha/beta/delta"/>
</dbReference>
<name>A0A8B9GC27_9PSIT</name>
<dbReference type="GO" id="GO:0005126">
    <property type="term" value="F:cytokine receptor binding"/>
    <property type="evidence" value="ECO:0007669"/>
    <property type="project" value="InterPro"/>
</dbReference>
<dbReference type="InterPro" id="IPR009079">
    <property type="entry name" value="4_helix_cytokine-like_core"/>
</dbReference>
<evidence type="ECO:0008006" key="13">
    <source>
        <dbReference type="Google" id="ProtNLM"/>
    </source>
</evidence>
<organism evidence="11 12">
    <name type="scientific">Amazona collaria</name>
    <name type="common">yellow-billed parrot</name>
    <dbReference type="NCBI Taxonomy" id="241587"/>
    <lineage>
        <taxon>Eukaryota</taxon>
        <taxon>Metazoa</taxon>
        <taxon>Chordata</taxon>
        <taxon>Craniata</taxon>
        <taxon>Vertebrata</taxon>
        <taxon>Euteleostomi</taxon>
        <taxon>Archelosauria</taxon>
        <taxon>Archosauria</taxon>
        <taxon>Dinosauria</taxon>
        <taxon>Saurischia</taxon>
        <taxon>Theropoda</taxon>
        <taxon>Coelurosauria</taxon>
        <taxon>Aves</taxon>
        <taxon>Neognathae</taxon>
        <taxon>Neoaves</taxon>
        <taxon>Telluraves</taxon>
        <taxon>Australaves</taxon>
        <taxon>Psittaciformes</taxon>
        <taxon>Psittacidae</taxon>
        <taxon>Amazona</taxon>
    </lineage>
</organism>
<dbReference type="PANTHER" id="PTHR11691">
    <property type="entry name" value="TYPE I INTERFERON"/>
    <property type="match status" value="1"/>
</dbReference>
<dbReference type="PANTHER" id="PTHR11691:SF73">
    <property type="entry name" value="INTERFERON BETA"/>
    <property type="match status" value="1"/>
</dbReference>
<evidence type="ECO:0000256" key="6">
    <source>
        <dbReference type="ARBA" id="ARBA00022729"/>
    </source>
</evidence>
<evidence type="ECO:0000256" key="4">
    <source>
        <dbReference type="ARBA" id="ARBA00022514"/>
    </source>
</evidence>
<sequence length="161" mass="18630">HPQPHSLTCSTAHTHPPSLQLFQVMAARLPQLCHHKQSPFPFPDTLLHTNHPQQATTNSLHILQHLFANLRSHSTPHHWNAQARHHLLNNLQCYIHHLEQCMPANGMLFKGQGLHNLLLRINKYFGHIQLWHKSTHLHHSPRTMTTPSLERKEGMNVQHSN</sequence>
<dbReference type="GO" id="GO:0005615">
    <property type="term" value="C:extracellular space"/>
    <property type="evidence" value="ECO:0007669"/>
    <property type="project" value="UniProtKB-KW"/>
</dbReference>